<evidence type="ECO:0000313" key="3">
    <source>
        <dbReference type="Proteomes" id="UP001267426"/>
    </source>
</evidence>
<dbReference type="Proteomes" id="UP001267426">
    <property type="component" value="Unassembled WGS sequence"/>
</dbReference>
<dbReference type="EMBL" id="JAVRHT010000016">
    <property type="protein sequence ID" value="MDT0631760.1"/>
    <property type="molecule type" value="Genomic_DNA"/>
</dbReference>
<keyword evidence="1" id="KW-0732">Signal</keyword>
<gene>
    <name evidence="2" type="ORF">RM540_08385</name>
</gene>
<evidence type="ECO:0000256" key="1">
    <source>
        <dbReference type="SAM" id="SignalP"/>
    </source>
</evidence>
<reference evidence="2 3" key="1">
    <citation type="submission" date="2023-09" db="EMBL/GenBank/DDBJ databases">
        <authorList>
            <person name="Rey-Velasco X."/>
        </authorList>
    </citation>
    <scope>NUCLEOTIDE SEQUENCE [LARGE SCALE GENOMIC DNA]</scope>
    <source>
        <strain evidence="2 3">F394</strain>
    </source>
</reference>
<comment type="caution">
    <text evidence="2">The sequence shown here is derived from an EMBL/GenBank/DDBJ whole genome shotgun (WGS) entry which is preliminary data.</text>
</comment>
<name>A0ABU3BR74_9BACT</name>
<evidence type="ECO:0008006" key="4">
    <source>
        <dbReference type="Google" id="ProtNLM"/>
    </source>
</evidence>
<accession>A0ABU3BR74</accession>
<feature type="signal peptide" evidence="1">
    <location>
        <begin position="1"/>
        <end position="18"/>
    </location>
</feature>
<organism evidence="2 3">
    <name type="scientific">Rubrivirga litoralis</name>
    <dbReference type="NCBI Taxonomy" id="3075598"/>
    <lineage>
        <taxon>Bacteria</taxon>
        <taxon>Pseudomonadati</taxon>
        <taxon>Rhodothermota</taxon>
        <taxon>Rhodothermia</taxon>
        <taxon>Rhodothermales</taxon>
        <taxon>Rubricoccaceae</taxon>
        <taxon>Rubrivirga</taxon>
    </lineage>
</organism>
<evidence type="ECO:0000313" key="2">
    <source>
        <dbReference type="EMBL" id="MDT0631760.1"/>
    </source>
</evidence>
<protein>
    <recommendedName>
        <fullName evidence="4">Outer membrane protein beta-barrel domain-containing protein</fullName>
    </recommendedName>
</protein>
<dbReference type="RefSeq" id="WP_311663104.1">
    <property type="nucleotide sequence ID" value="NZ_JAVRHT010000016.1"/>
</dbReference>
<proteinExistence type="predicted"/>
<keyword evidence="3" id="KW-1185">Reference proteome</keyword>
<feature type="chain" id="PRO_5046039687" description="Outer membrane protein beta-barrel domain-containing protein" evidence="1">
    <location>
        <begin position="19"/>
        <end position="230"/>
    </location>
</feature>
<sequence>MRLVPLCALCLAASAASAQGARRDTAAARYTSSAAVALELSEYGLGGGGAVRLGLSRDLSAVAELSVGAGRDEREQRFFVGFFGDTVTPFKRNYVALVPLHLGLERRLFREQIEDNFRPYVSLAAGPTLAYQWPYFDDVDGDGVRDEGEPVLGATGGLGRGDARFGVGATIAVGAHFGRGGTTQTVRVGFQAAHFPTPVDLLEADPARVESPSRKTFWTPVVTFRVGRLL</sequence>